<feature type="transmembrane region" description="Helical" evidence="1">
    <location>
        <begin position="437"/>
        <end position="457"/>
    </location>
</feature>
<evidence type="ECO:0000313" key="3">
    <source>
        <dbReference type="Proteomes" id="UP000192917"/>
    </source>
</evidence>
<feature type="transmembrane region" description="Helical" evidence="1">
    <location>
        <begin position="410"/>
        <end position="431"/>
    </location>
</feature>
<keyword evidence="1" id="KW-0472">Membrane</keyword>
<feature type="transmembrane region" description="Helical" evidence="1">
    <location>
        <begin position="380"/>
        <end position="398"/>
    </location>
</feature>
<evidence type="ECO:0000313" key="2">
    <source>
        <dbReference type="EMBL" id="SMF81243.1"/>
    </source>
</evidence>
<dbReference type="Proteomes" id="UP000192917">
    <property type="component" value="Unassembled WGS sequence"/>
</dbReference>
<name>A0A1Y6CPN2_9PROT</name>
<feature type="transmembrane region" description="Helical" evidence="1">
    <location>
        <begin position="180"/>
        <end position="201"/>
    </location>
</feature>
<dbReference type="AlphaFoldDB" id="A0A1Y6CPN2"/>
<dbReference type="STRING" id="560819.SAMN05428998_14313"/>
<reference evidence="2 3" key="1">
    <citation type="submission" date="2017-04" db="EMBL/GenBank/DDBJ databases">
        <authorList>
            <person name="Afonso C.L."/>
            <person name="Miller P.J."/>
            <person name="Scott M.A."/>
            <person name="Spackman E."/>
            <person name="Goraichik I."/>
            <person name="Dimitrov K.M."/>
            <person name="Suarez D.L."/>
            <person name="Swayne D.E."/>
        </authorList>
    </citation>
    <scope>NUCLEOTIDE SEQUENCE [LARGE SCALE GENOMIC DNA]</scope>
    <source>
        <strain evidence="2 3">USBA 355</strain>
    </source>
</reference>
<feature type="transmembrane region" description="Helical" evidence="1">
    <location>
        <begin position="331"/>
        <end position="351"/>
    </location>
</feature>
<feature type="transmembrane region" description="Helical" evidence="1">
    <location>
        <begin position="307"/>
        <end position="325"/>
    </location>
</feature>
<evidence type="ECO:0000256" key="1">
    <source>
        <dbReference type="SAM" id="Phobius"/>
    </source>
</evidence>
<gene>
    <name evidence="2" type="ORF">SAMN05428998_14313</name>
</gene>
<keyword evidence="3" id="KW-1185">Reference proteome</keyword>
<keyword evidence="1" id="KW-0812">Transmembrane</keyword>
<accession>A0A1Y6CPN2</accession>
<dbReference type="EMBL" id="FWZX01000043">
    <property type="protein sequence ID" value="SMF81243.1"/>
    <property type="molecule type" value="Genomic_DNA"/>
</dbReference>
<protein>
    <submittedName>
        <fullName evidence="2">Uncharacterized protein</fullName>
    </submittedName>
</protein>
<feature type="transmembrane region" description="Helical" evidence="1">
    <location>
        <begin position="356"/>
        <end position="374"/>
    </location>
</feature>
<dbReference type="RefSeq" id="WP_085126628.1">
    <property type="nucleotide sequence ID" value="NZ_FWZX01000043.1"/>
</dbReference>
<organism evidence="2 3">
    <name type="scientific">Tistlia consotensis USBA 355</name>
    <dbReference type="NCBI Taxonomy" id="560819"/>
    <lineage>
        <taxon>Bacteria</taxon>
        <taxon>Pseudomonadati</taxon>
        <taxon>Pseudomonadota</taxon>
        <taxon>Alphaproteobacteria</taxon>
        <taxon>Rhodospirillales</taxon>
        <taxon>Rhodovibrionaceae</taxon>
        <taxon>Tistlia</taxon>
    </lineage>
</organism>
<sequence>MIRRPPLGLLLFCLLAVAAALLAGAAIVLVAVDRAERQFETVLDEKALSRALRVRRDIDLALGLRIPLAEIRGMWDYTAQIPAADPDIRFVAVTDAALQRLYYGGIGKERLDPLLADPSLEAAARASLKATVTPADAVTIGGFSIVTLPLLKDGEPVGFVLVAAQRKQLRERLYAQAGKGAPLTGLALLLVLELAGFAYAAGYREPLQRLGWLLEAAERSDGKQFELSGRHAGGELGAAMFRFNALMHRAGRRSERFLSYADEVRRAVFEPSVAAQVAAQAEQAEWGAGAGRGPQMIRRSDARPSDLWPALVLGLLVAAAVPIRFAGLEAWAALAGVLAIELAGLAAALLLLPVGLGLIAVPVLVVLAAVMVGTAALAPWLLLGLAGGLLVGLAGRYARGHGLRLRRLWLALRLLVGLACGLLASAAAGLIGDSTVMAGLAVALALGAASMLLRPAVFRLAFASRRGVSGQSGEAD</sequence>
<proteinExistence type="predicted"/>
<keyword evidence="1" id="KW-1133">Transmembrane helix</keyword>